<dbReference type="STRING" id="1231391.GCA_000308195_00964"/>
<dbReference type="InterPro" id="IPR040449">
    <property type="entry name" value="Peptidase_S66_N"/>
</dbReference>
<evidence type="ECO:0000259" key="8">
    <source>
        <dbReference type="Pfam" id="PF17676"/>
    </source>
</evidence>
<name>A0A2U1CJZ6_9BURK</name>
<dbReference type="AlphaFoldDB" id="A0A2U1CJZ6"/>
<evidence type="ECO:0000313" key="9">
    <source>
        <dbReference type="EMBL" id="PVY61308.1"/>
    </source>
</evidence>
<feature type="active site" description="Nucleophile" evidence="6">
    <location>
        <position position="108"/>
    </location>
</feature>
<sequence length="303" mass="32672">MAHAHHAPPKGIYLISPSGAVADPAAVELARERLADLGFKTALDRTALAVHQRFAGTDAQRLAAITRALKQKHPVVMATRGGYGLSRLLHRIDWNAVAESGKLFIGQSDFTVFNLALLARTGAESLAGPTAVFDFGAAKMDDVTAALFTETLRGELEILSFESADSDPVDARGVLWGGNLAMVASLVGTPFLPRLRGGILFLEDINEHPFRIERMLSQLLHAGVLAKQKAIVLGRFTEYRLGKSDNGFDLDSVVAWLRQNVKVPVVTGLPYGHVKVKATLPVGRRVGIATEGGMAYLLLHEHD</sequence>
<comment type="similarity">
    <text evidence="1">Belongs to the peptidase S66 family.</text>
</comment>
<dbReference type="PIRSF" id="PIRSF028757">
    <property type="entry name" value="LD-carboxypeptidase"/>
    <property type="match status" value="1"/>
</dbReference>
<evidence type="ECO:0000256" key="6">
    <source>
        <dbReference type="PIRSR" id="PIRSR028757-1"/>
    </source>
</evidence>
<keyword evidence="5" id="KW-0720">Serine protease</keyword>
<keyword evidence="2 9" id="KW-0121">Carboxypeptidase</keyword>
<keyword evidence="3" id="KW-0645">Protease</keyword>
<dbReference type="InterPro" id="IPR029062">
    <property type="entry name" value="Class_I_gatase-like"/>
</dbReference>
<dbReference type="Gene3D" id="3.40.50.10740">
    <property type="entry name" value="Class I glutamine amidotransferase-like"/>
    <property type="match status" value="1"/>
</dbReference>
<gene>
    <name evidence="9" type="ORF">C7440_2858</name>
</gene>
<dbReference type="GO" id="GO:0004180">
    <property type="term" value="F:carboxypeptidase activity"/>
    <property type="evidence" value="ECO:0007669"/>
    <property type="project" value="UniProtKB-KW"/>
</dbReference>
<dbReference type="Gene3D" id="3.50.30.60">
    <property type="entry name" value="LD-carboxypeptidase A C-terminal domain-like"/>
    <property type="match status" value="1"/>
</dbReference>
<dbReference type="InterPro" id="IPR040921">
    <property type="entry name" value="Peptidase_S66C"/>
</dbReference>
<protein>
    <submittedName>
        <fullName evidence="9">Muramoyltetrapeptide carboxypeptidase</fullName>
    </submittedName>
</protein>
<dbReference type="Pfam" id="PF02016">
    <property type="entry name" value="Peptidase_S66"/>
    <property type="match status" value="1"/>
</dbReference>
<evidence type="ECO:0000256" key="4">
    <source>
        <dbReference type="ARBA" id="ARBA00022801"/>
    </source>
</evidence>
<feature type="domain" description="LD-carboxypeptidase N-terminal" evidence="7">
    <location>
        <begin position="12"/>
        <end position="128"/>
    </location>
</feature>
<evidence type="ECO:0000256" key="3">
    <source>
        <dbReference type="ARBA" id="ARBA00022670"/>
    </source>
</evidence>
<dbReference type="Proteomes" id="UP000246145">
    <property type="component" value="Unassembled WGS sequence"/>
</dbReference>
<dbReference type="PANTHER" id="PTHR30237:SF2">
    <property type="entry name" value="MUREIN TETRAPEPTIDE CARBOXYPEPTIDASE"/>
    <property type="match status" value="1"/>
</dbReference>
<evidence type="ECO:0000256" key="1">
    <source>
        <dbReference type="ARBA" id="ARBA00010233"/>
    </source>
</evidence>
<feature type="active site" description="Charge relay system" evidence="6">
    <location>
        <position position="203"/>
    </location>
</feature>
<dbReference type="InterPro" id="IPR027478">
    <property type="entry name" value="LdcA_N"/>
</dbReference>
<dbReference type="SUPFAM" id="SSF141986">
    <property type="entry name" value="LD-carboxypeptidase A C-terminal domain-like"/>
    <property type="match status" value="1"/>
</dbReference>
<proteinExistence type="inferred from homology"/>
<evidence type="ECO:0000256" key="5">
    <source>
        <dbReference type="ARBA" id="ARBA00022825"/>
    </source>
</evidence>
<comment type="caution">
    <text evidence="9">The sequence shown here is derived from an EMBL/GenBank/DDBJ whole genome shotgun (WGS) entry which is preliminary data.</text>
</comment>
<keyword evidence="4" id="KW-0378">Hydrolase</keyword>
<dbReference type="GO" id="GO:0006508">
    <property type="term" value="P:proteolysis"/>
    <property type="evidence" value="ECO:0007669"/>
    <property type="project" value="UniProtKB-KW"/>
</dbReference>
<keyword evidence="10" id="KW-1185">Reference proteome</keyword>
<dbReference type="CDD" id="cd07025">
    <property type="entry name" value="Peptidase_S66"/>
    <property type="match status" value="1"/>
</dbReference>
<accession>A0A2U1CJZ6</accession>
<feature type="domain" description="LD-carboxypeptidase C-terminal" evidence="8">
    <location>
        <begin position="172"/>
        <end position="286"/>
    </location>
</feature>
<reference evidence="9 10" key="1">
    <citation type="submission" date="2018-04" db="EMBL/GenBank/DDBJ databases">
        <title>Genomic Encyclopedia of Type Strains, Phase IV (KMG-IV): sequencing the most valuable type-strain genomes for metagenomic binning, comparative biology and taxonomic classification.</title>
        <authorList>
            <person name="Goeker M."/>
        </authorList>
    </citation>
    <scope>NUCLEOTIDE SEQUENCE [LARGE SCALE GENOMIC DNA]</scope>
    <source>
        <strain evidence="9 10">DSM 10065</strain>
    </source>
</reference>
<dbReference type="EMBL" id="QEKO01000004">
    <property type="protein sequence ID" value="PVY61308.1"/>
    <property type="molecule type" value="Genomic_DNA"/>
</dbReference>
<dbReference type="RefSeq" id="WP_017523332.1">
    <property type="nucleotide sequence ID" value="NZ_JACCEX010000004.1"/>
</dbReference>
<dbReference type="SUPFAM" id="SSF52317">
    <property type="entry name" value="Class I glutamine amidotransferase-like"/>
    <property type="match status" value="1"/>
</dbReference>
<dbReference type="InterPro" id="IPR003507">
    <property type="entry name" value="S66_fam"/>
</dbReference>
<evidence type="ECO:0000313" key="10">
    <source>
        <dbReference type="Proteomes" id="UP000246145"/>
    </source>
</evidence>
<dbReference type="GO" id="GO:0008236">
    <property type="term" value="F:serine-type peptidase activity"/>
    <property type="evidence" value="ECO:0007669"/>
    <property type="project" value="UniProtKB-KW"/>
</dbReference>
<dbReference type="InterPro" id="IPR027461">
    <property type="entry name" value="Carboxypeptidase_A_C_sf"/>
</dbReference>
<feature type="active site" description="Charge relay system" evidence="6">
    <location>
        <position position="273"/>
    </location>
</feature>
<evidence type="ECO:0000259" key="7">
    <source>
        <dbReference type="Pfam" id="PF02016"/>
    </source>
</evidence>
<organism evidence="9 10">
    <name type="scientific">Pusillimonas noertemannii</name>
    <dbReference type="NCBI Taxonomy" id="305977"/>
    <lineage>
        <taxon>Bacteria</taxon>
        <taxon>Pseudomonadati</taxon>
        <taxon>Pseudomonadota</taxon>
        <taxon>Betaproteobacteria</taxon>
        <taxon>Burkholderiales</taxon>
        <taxon>Alcaligenaceae</taxon>
        <taxon>Pusillimonas</taxon>
    </lineage>
</organism>
<evidence type="ECO:0000256" key="2">
    <source>
        <dbReference type="ARBA" id="ARBA00022645"/>
    </source>
</evidence>
<dbReference type="OrthoDB" id="9807329at2"/>
<dbReference type="Pfam" id="PF17676">
    <property type="entry name" value="Peptidase_S66C"/>
    <property type="match status" value="1"/>
</dbReference>
<dbReference type="PANTHER" id="PTHR30237">
    <property type="entry name" value="MURAMOYLTETRAPEPTIDE CARBOXYPEPTIDASE"/>
    <property type="match status" value="1"/>
</dbReference>